<organism evidence="3 4">
    <name type="scientific">Gymnodinialimonas ceratoperidinii</name>
    <dbReference type="NCBI Taxonomy" id="2856823"/>
    <lineage>
        <taxon>Bacteria</taxon>
        <taxon>Pseudomonadati</taxon>
        <taxon>Pseudomonadota</taxon>
        <taxon>Alphaproteobacteria</taxon>
        <taxon>Rhodobacterales</taxon>
        <taxon>Paracoccaceae</taxon>
        <taxon>Gymnodinialimonas</taxon>
    </lineage>
</organism>
<dbReference type="InterPro" id="IPR027051">
    <property type="entry name" value="XdhC_Rossmann_dom"/>
</dbReference>
<dbReference type="Proteomes" id="UP000825009">
    <property type="component" value="Chromosome"/>
</dbReference>
<protein>
    <submittedName>
        <fullName evidence="3">XdhC family protein</fullName>
    </submittedName>
</protein>
<dbReference type="AlphaFoldDB" id="A0A8F6TWW5"/>
<dbReference type="KEGG" id="gce:KYE46_04085"/>
<dbReference type="RefSeq" id="WP_219003654.1">
    <property type="nucleotide sequence ID" value="NZ_CP079194.1"/>
</dbReference>
<reference evidence="3 4" key="1">
    <citation type="submission" date="2021-07" db="EMBL/GenBank/DDBJ databases">
        <title>A novel Jannaschia species isolated from marine dinoflagellate Ceratoperidinium margalefii.</title>
        <authorList>
            <person name="Jiang Y."/>
            <person name="Li Z."/>
        </authorList>
    </citation>
    <scope>NUCLEOTIDE SEQUENCE [LARGE SCALE GENOMIC DNA]</scope>
    <source>
        <strain evidence="3 4">J12C1-MA-4</strain>
    </source>
</reference>
<dbReference type="PANTHER" id="PTHR30388">
    <property type="entry name" value="ALDEHYDE OXIDOREDUCTASE MOLYBDENUM COFACTOR ASSEMBLY PROTEIN"/>
    <property type="match status" value="1"/>
</dbReference>
<evidence type="ECO:0000259" key="2">
    <source>
        <dbReference type="Pfam" id="PF13478"/>
    </source>
</evidence>
<gene>
    <name evidence="3" type="ORF">KYE46_04085</name>
</gene>
<dbReference type="EMBL" id="CP079194">
    <property type="protein sequence ID" value="QXT40436.1"/>
    <property type="molecule type" value="Genomic_DNA"/>
</dbReference>
<dbReference type="PANTHER" id="PTHR30388:SF4">
    <property type="entry name" value="MOLYBDENUM COFACTOR INSERTION CHAPERONE PAOD"/>
    <property type="match status" value="1"/>
</dbReference>
<evidence type="ECO:0000313" key="4">
    <source>
        <dbReference type="Proteomes" id="UP000825009"/>
    </source>
</evidence>
<proteinExistence type="predicted"/>
<feature type="domain" description="XdhC Rossmann" evidence="2">
    <location>
        <begin position="154"/>
        <end position="297"/>
    </location>
</feature>
<accession>A0A8F6TWW5</accession>
<keyword evidence="4" id="KW-1185">Reference proteome</keyword>
<sequence>MSEDIAYVEHPSDVLAHAVALGAQGRGFALITSVAIEGGAAREVGSLALVEEGGAMVGYLSNGCIDKDIQHHASEALQRGEKRLIRYGEGSQFLDLKLPCGGALEVLIDPAPDMAALAAADAALAARQPATLTFETPAPDERSLAFTYAPKMRLVLAGRGAVFRATAQVGKSAGFQIYLLSPDADDIAATAALCDQPPTHLTSPGQFVPISVLDEYSAFLTLFHDHDWEPELLRAALETRSPFIGSLGSQRTHGARLARLAALGVASDELDRLRGPIGLVPSLREAPLIALSAMAEVVAALPTGIRAA</sequence>
<evidence type="ECO:0000313" key="3">
    <source>
        <dbReference type="EMBL" id="QXT40436.1"/>
    </source>
</evidence>
<dbReference type="Pfam" id="PF13478">
    <property type="entry name" value="XdhC_C"/>
    <property type="match status" value="1"/>
</dbReference>
<dbReference type="InterPro" id="IPR003777">
    <property type="entry name" value="XdhC_CoxI"/>
</dbReference>
<feature type="domain" description="XdhC- CoxI" evidence="1">
    <location>
        <begin position="23"/>
        <end position="88"/>
    </location>
</feature>
<dbReference type="InterPro" id="IPR052698">
    <property type="entry name" value="MoCofactor_Util/Proc"/>
</dbReference>
<dbReference type="Pfam" id="PF02625">
    <property type="entry name" value="XdhC_CoxI"/>
    <property type="match status" value="1"/>
</dbReference>
<name>A0A8F6TWW5_9RHOB</name>
<evidence type="ECO:0000259" key="1">
    <source>
        <dbReference type="Pfam" id="PF02625"/>
    </source>
</evidence>